<dbReference type="PROSITE" id="PS51363">
    <property type="entry name" value="W2"/>
    <property type="match status" value="1"/>
</dbReference>
<dbReference type="InterPro" id="IPR016024">
    <property type="entry name" value="ARM-type_fold"/>
</dbReference>
<reference evidence="4" key="2">
    <citation type="submission" date="2015-01" db="EMBL/GenBank/DDBJ databases">
        <title>Evolutionary Origins and Diversification of the Mycorrhizal Mutualists.</title>
        <authorList>
            <consortium name="DOE Joint Genome Institute"/>
            <consortium name="Mycorrhizal Genomics Consortium"/>
            <person name="Kohler A."/>
            <person name="Kuo A."/>
            <person name="Nagy L.G."/>
            <person name="Floudas D."/>
            <person name="Copeland A."/>
            <person name="Barry K.W."/>
            <person name="Cichocki N."/>
            <person name="Veneault-Fourrey C."/>
            <person name="LaButti K."/>
            <person name="Lindquist E.A."/>
            <person name="Lipzen A."/>
            <person name="Lundell T."/>
            <person name="Morin E."/>
            <person name="Murat C."/>
            <person name="Riley R."/>
            <person name="Ohm R."/>
            <person name="Sun H."/>
            <person name="Tunlid A."/>
            <person name="Henrissat B."/>
            <person name="Grigoriev I.V."/>
            <person name="Hibbett D.S."/>
            <person name="Martin F."/>
        </authorList>
    </citation>
    <scope>NUCLEOTIDE SEQUENCE [LARGE SCALE GENOMIC DNA]</scope>
    <source>
        <strain evidence="4">MUT 4182</strain>
    </source>
</reference>
<dbReference type="InterPro" id="IPR057397">
    <property type="entry name" value="HEAT_5MP1_2"/>
</dbReference>
<proteinExistence type="inferred from homology"/>
<protein>
    <recommendedName>
        <fullName evidence="2">W2 domain-containing protein</fullName>
    </recommendedName>
</protein>
<dbReference type="Gene3D" id="1.25.40.180">
    <property type="match status" value="1"/>
</dbReference>
<dbReference type="STRING" id="1051891.A0A0C3MAK1"/>
<organism evidence="3 4">
    <name type="scientific">Tulasnella calospora MUT 4182</name>
    <dbReference type="NCBI Taxonomy" id="1051891"/>
    <lineage>
        <taxon>Eukaryota</taxon>
        <taxon>Fungi</taxon>
        <taxon>Dikarya</taxon>
        <taxon>Basidiomycota</taxon>
        <taxon>Agaricomycotina</taxon>
        <taxon>Agaricomycetes</taxon>
        <taxon>Cantharellales</taxon>
        <taxon>Tulasnellaceae</taxon>
        <taxon>Tulasnella</taxon>
    </lineage>
</organism>
<sequence length="427" mass="47687">MSTPATTSTNVKPSLSGVRIKARKGAVKASAKHEPSVFRDQLYKYLETVSEGDFEGYTNKLITAGANLEFIKYSDALFEVLLVGGLLQPGGNYLDDGAPPSPFSVSNVAEPPTVDEVKKYIDVLGKVMRRYKYLQKPLETSSLPALLQNCAKWPVAKRDKLAIATGLLISQQLANASCLVNLQKDQLTKDDTALNIVTVVFRTILSQDPSMEAFSGHLKKGGIKDILLFFPPTKHDVKHLESHFKAAGLPQVVDFYIKRQYAIIKETITKHLKEMVEATESADSMIEYIKESQTENLLPETELVHCIWAALVASVDWSIARPDQVDAMVMKETKRISAVLAPFCSGGKTQIALLNVVQVYCYENTRIMKSFPSILKVLYNEDCVSDQAIIYWYQKGSKPQGRQHFLQASEPLVKYLQQQEDESEEEE</sequence>
<dbReference type="HOGENOM" id="CLU_032849_2_1_1"/>
<evidence type="ECO:0000313" key="4">
    <source>
        <dbReference type="Proteomes" id="UP000054248"/>
    </source>
</evidence>
<dbReference type="PANTHER" id="PTHR14208:SF2">
    <property type="entry name" value="PROTEIN KRASAVIETZ"/>
    <property type="match status" value="1"/>
</dbReference>
<dbReference type="GO" id="GO:0005737">
    <property type="term" value="C:cytoplasm"/>
    <property type="evidence" value="ECO:0007669"/>
    <property type="project" value="TreeGrafter"/>
</dbReference>
<dbReference type="GO" id="GO:0016020">
    <property type="term" value="C:membrane"/>
    <property type="evidence" value="ECO:0007669"/>
    <property type="project" value="TreeGrafter"/>
</dbReference>
<keyword evidence="4" id="KW-1185">Reference proteome</keyword>
<dbReference type="Proteomes" id="UP000054248">
    <property type="component" value="Unassembled WGS sequence"/>
</dbReference>
<accession>A0A0C3MAK1</accession>
<feature type="domain" description="W2" evidence="2">
    <location>
        <begin position="258"/>
        <end position="426"/>
    </location>
</feature>
<dbReference type="OrthoDB" id="1727522at2759"/>
<dbReference type="SMART" id="SM00515">
    <property type="entry name" value="eIF5C"/>
    <property type="match status" value="1"/>
</dbReference>
<evidence type="ECO:0000313" key="3">
    <source>
        <dbReference type="EMBL" id="KIO30712.1"/>
    </source>
</evidence>
<comment type="similarity">
    <text evidence="1">Belongs to the BZW family.</text>
</comment>
<dbReference type="PANTHER" id="PTHR14208">
    <property type="entry name" value="BASIC LEUCINE ZIPPER AND W2 DOMAIN-CONTAINING PROTEIN"/>
    <property type="match status" value="1"/>
</dbReference>
<evidence type="ECO:0000259" key="2">
    <source>
        <dbReference type="PROSITE" id="PS51363"/>
    </source>
</evidence>
<name>A0A0C3MAK1_9AGAM</name>
<dbReference type="InterPro" id="IPR043510">
    <property type="entry name" value="W2_5MP1/2"/>
</dbReference>
<evidence type="ECO:0000256" key="1">
    <source>
        <dbReference type="ARBA" id="ARBA00008151"/>
    </source>
</evidence>
<dbReference type="EMBL" id="KN822969">
    <property type="protein sequence ID" value="KIO30712.1"/>
    <property type="molecule type" value="Genomic_DNA"/>
</dbReference>
<reference evidence="3 4" key="1">
    <citation type="submission" date="2014-04" db="EMBL/GenBank/DDBJ databases">
        <authorList>
            <consortium name="DOE Joint Genome Institute"/>
            <person name="Kuo A."/>
            <person name="Girlanda M."/>
            <person name="Perotto S."/>
            <person name="Kohler A."/>
            <person name="Nagy L.G."/>
            <person name="Floudas D."/>
            <person name="Copeland A."/>
            <person name="Barry K.W."/>
            <person name="Cichocki N."/>
            <person name="Veneault-Fourrey C."/>
            <person name="LaButti K."/>
            <person name="Lindquist E.A."/>
            <person name="Lipzen A."/>
            <person name="Lundell T."/>
            <person name="Morin E."/>
            <person name="Murat C."/>
            <person name="Sun H."/>
            <person name="Tunlid A."/>
            <person name="Henrissat B."/>
            <person name="Grigoriev I.V."/>
            <person name="Hibbett D.S."/>
            <person name="Martin F."/>
            <person name="Nordberg H.P."/>
            <person name="Cantor M.N."/>
            <person name="Hua S.X."/>
        </authorList>
    </citation>
    <scope>NUCLEOTIDE SEQUENCE [LARGE SCALE GENOMIC DNA]</scope>
    <source>
        <strain evidence="3 4">MUT 4182</strain>
    </source>
</reference>
<dbReference type="AlphaFoldDB" id="A0A0C3MAK1"/>
<dbReference type="InterPro" id="IPR051245">
    <property type="entry name" value="eIF5-mimic_regulator"/>
</dbReference>
<dbReference type="Pfam" id="PF02020">
    <property type="entry name" value="W2"/>
    <property type="match status" value="1"/>
</dbReference>
<dbReference type="SUPFAM" id="SSF48371">
    <property type="entry name" value="ARM repeat"/>
    <property type="match status" value="1"/>
</dbReference>
<gene>
    <name evidence="3" type="ORF">M407DRAFT_147612</name>
</gene>
<dbReference type="Pfam" id="PF25504">
    <property type="entry name" value="HEAT_5MP1_2"/>
    <property type="match status" value="1"/>
</dbReference>
<dbReference type="CDD" id="cd11560">
    <property type="entry name" value="W2_eIF5C_like"/>
    <property type="match status" value="1"/>
</dbReference>
<dbReference type="InterPro" id="IPR003307">
    <property type="entry name" value="W2_domain"/>
</dbReference>